<evidence type="ECO:0000313" key="5">
    <source>
        <dbReference type="EMBL" id="MFA9460551.1"/>
    </source>
</evidence>
<evidence type="ECO:0000256" key="3">
    <source>
        <dbReference type="SAM" id="MobiDB-lite"/>
    </source>
</evidence>
<evidence type="ECO:0000259" key="4">
    <source>
        <dbReference type="Pfam" id="PF00685"/>
    </source>
</evidence>
<feature type="domain" description="Sulfotransferase" evidence="4">
    <location>
        <begin position="19"/>
        <end position="256"/>
    </location>
</feature>
<reference evidence="5 6" key="1">
    <citation type="submission" date="2024-08" db="EMBL/GenBank/DDBJ databases">
        <title>Whole-genome sequencing of halo(alkali)philic microorganisms from hypersaline lakes.</title>
        <authorList>
            <person name="Sorokin D.Y."/>
            <person name="Merkel A.Y."/>
            <person name="Messina E."/>
            <person name="Yakimov M."/>
        </authorList>
    </citation>
    <scope>NUCLEOTIDE SEQUENCE [LARGE SCALE GENOMIC DNA]</scope>
    <source>
        <strain evidence="5 6">Cl-TMA</strain>
    </source>
</reference>
<dbReference type="RefSeq" id="WP_373655334.1">
    <property type="nucleotide sequence ID" value="NZ_JBGUAW010000004.1"/>
</dbReference>
<keyword evidence="2" id="KW-0808">Transferase</keyword>
<comment type="similarity">
    <text evidence="1">Belongs to the sulfotransferase 1 family.</text>
</comment>
<dbReference type="SUPFAM" id="SSF52540">
    <property type="entry name" value="P-loop containing nucleoside triphosphate hydrolases"/>
    <property type="match status" value="1"/>
</dbReference>
<organism evidence="5 6">
    <name type="scientific">Thiohalorhabdus methylotrophus</name>
    <dbReference type="NCBI Taxonomy" id="3242694"/>
    <lineage>
        <taxon>Bacteria</taxon>
        <taxon>Pseudomonadati</taxon>
        <taxon>Pseudomonadota</taxon>
        <taxon>Gammaproteobacteria</taxon>
        <taxon>Thiohalorhabdales</taxon>
        <taxon>Thiohalorhabdaceae</taxon>
        <taxon>Thiohalorhabdus</taxon>
    </lineage>
</organism>
<dbReference type="Gene3D" id="3.40.50.300">
    <property type="entry name" value="P-loop containing nucleotide triphosphate hydrolases"/>
    <property type="match status" value="1"/>
</dbReference>
<dbReference type="InterPro" id="IPR000863">
    <property type="entry name" value="Sulfotransferase_dom"/>
</dbReference>
<dbReference type="InterPro" id="IPR027417">
    <property type="entry name" value="P-loop_NTPase"/>
</dbReference>
<feature type="region of interest" description="Disordered" evidence="3">
    <location>
        <begin position="207"/>
        <end position="230"/>
    </location>
</feature>
<proteinExistence type="inferred from homology"/>
<comment type="caution">
    <text evidence="5">The sequence shown here is derived from an EMBL/GenBank/DDBJ whole genome shotgun (WGS) entry which is preliminary data.</text>
</comment>
<sequence length="272" mass="32159">MLKKLKKQLRRSWLHHSCDTHIISFPKCGRTWLVLMISKAIEEHYGVKGSDPLRPHRYKRKLRRLPKILPHHDGGPEFLEPEELETDKSAYSKKKVIFLVRDPRDVTVSAYFQKTKRNPNFHGTLEEYVYEPRGSIESNIAFYNIWARNRQVPRDFLLLTYENMQENAHQELRRVMDFMGLSEVSNEALEMAVEFCRFENMRKMESSNSLDSKRLTPRDSSDETTYKTREGRSGGYVDYLDAPEIGHINRLIAERLDPYFSFYYGEPNTFHS</sequence>
<keyword evidence="6" id="KW-1185">Reference proteome</keyword>
<accession>A0ABV4TWM6</accession>
<dbReference type="EMBL" id="JBGUAW010000004">
    <property type="protein sequence ID" value="MFA9460551.1"/>
    <property type="molecule type" value="Genomic_DNA"/>
</dbReference>
<evidence type="ECO:0000313" key="6">
    <source>
        <dbReference type="Proteomes" id="UP001575181"/>
    </source>
</evidence>
<evidence type="ECO:0000256" key="1">
    <source>
        <dbReference type="ARBA" id="ARBA00005771"/>
    </source>
</evidence>
<dbReference type="Pfam" id="PF00685">
    <property type="entry name" value="Sulfotransfer_1"/>
    <property type="match status" value="1"/>
</dbReference>
<name>A0ABV4TWM6_9GAMM</name>
<evidence type="ECO:0000256" key="2">
    <source>
        <dbReference type="ARBA" id="ARBA00022679"/>
    </source>
</evidence>
<dbReference type="Proteomes" id="UP001575181">
    <property type="component" value="Unassembled WGS sequence"/>
</dbReference>
<dbReference type="PANTHER" id="PTHR11783">
    <property type="entry name" value="SULFOTRANSFERASE SULT"/>
    <property type="match status" value="1"/>
</dbReference>
<protein>
    <submittedName>
        <fullName evidence="5">Sulfotransferase domain-containing protein</fullName>
    </submittedName>
</protein>
<gene>
    <name evidence="5" type="ORF">ACERLL_06880</name>
</gene>